<name>A0AA42DQY4_9FIRM</name>
<keyword evidence="1" id="KW-0812">Transmembrane</keyword>
<keyword evidence="1" id="KW-0472">Membrane</keyword>
<protein>
    <submittedName>
        <fullName evidence="2">Uncharacterized protein</fullName>
    </submittedName>
</protein>
<dbReference type="Proteomes" id="UP001169242">
    <property type="component" value="Unassembled WGS sequence"/>
</dbReference>
<organism evidence="2 3">
    <name type="scientific">Holtiella tumoricola</name>
    <dbReference type="NCBI Taxonomy" id="3018743"/>
    <lineage>
        <taxon>Bacteria</taxon>
        <taxon>Bacillati</taxon>
        <taxon>Bacillota</taxon>
        <taxon>Clostridia</taxon>
        <taxon>Lachnospirales</taxon>
        <taxon>Cellulosilyticaceae</taxon>
        <taxon>Holtiella</taxon>
    </lineage>
</organism>
<evidence type="ECO:0000313" key="3">
    <source>
        <dbReference type="Proteomes" id="UP001169242"/>
    </source>
</evidence>
<reference evidence="2" key="1">
    <citation type="journal article" date="2023" name="Int. J. Syst. Evol. Microbiol.">
        <title>&lt;i&gt;Holtiella tumoricola&lt;/i&gt; gen. nov. sp. nov., isolated from a human clinical sample.</title>
        <authorList>
            <person name="Allen-Vercoe E."/>
            <person name="Daigneault M.C."/>
            <person name="Vancuren S.J."/>
            <person name="Cochrane K."/>
            <person name="O'Neal L.L."/>
            <person name="Sankaranarayanan K."/>
            <person name="Lawson P.A."/>
        </authorList>
    </citation>
    <scope>NUCLEOTIDE SEQUENCE</scope>
    <source>
        <strain evidence="2">CC70A</strain>
    </source>
</reference>
<keyword evidence="1" id="KW-1133">Transmembrane helix</keyword>
<accession>A0AA42DQY4</accession>
<gene>
    <name evidence="2" type="ORF">PBV87_18060</name>
</gene>
<evidence type="ECO:0000313" key="2">
    <source>
        <dbReference type="EMBL" id="MDA3733386.1"/>
    </source>
</evidence>
<dbReference type="AlphaFoldDB" id="A0AA42DQY4"/>
<comment type="caution">
    <text evidence="2">The sequence shown here is derived from an EMBL/GenBank/DDBJ whole genome shotgun (WGS) entry which is preliminary data.</text>
</comment>
<sequence>MSTKVIEFSMVTGWEWFVQLLSLVLLIPIVVGPIILIILGIRALSIYIKKNRKG</sequence>
<evidence type="ECO:0000256" key="1">
    <source>
        <dbReference type="SAM" id="Phobius"/>
    </source>
</evidence>
<proteinExistence type="predicted"/>
<dbReference type="EMBL" id="JAQIFT010000062">
    <property type="protein sequence ID" value="MDA3733386.1"/>
    <property type="molecule type" value="Genomic_DNA"/>
</dbReference>
<feature type="transmembrane region" description="Helical" evidence="1">
    <location>
        <begin position="20"/>
        <end position="44"/>
    </location>
</feature>
<keyword evidence="3" id="KW-1185">Reference proteome</keyword>
<dbReference type="RefSeq" id="WP_271013228.1">
    <property type="nucleotide sequence ID" value="NZ_JAQIFT010000062.1"/>
</dbReference>